<dbReference type="InterPro" id="IPR044597">
    <property type="entry name" value="SMH1-6"/>
</dbReference>
<dbReference type="PANTHER" id="PTHR46267">
    <property type="entry name" value="SINGLE MYB HISTONE 4"/>
    <property type="match status" value="1"/>
</dbReference>
<dbReference type="SMART" id="SM00717">
    <property type="entry name" value="SANT"/>
    <property type="match status" value="1"/>
</dbReference>
<dbReference type="AlphaFoldDB" id="A0AAD8HB39"/>
<evidence type="ECO:0000259" key="13">
    <source>
        <dbReference type="PROSITE" id="PS51294"/>
    </source>
</evidence>
<evidence type="ECO:0000256" key="10">
    <source>
        <dbReference type="SAM" id="Coils"/>
    </source>
</evidence>
<evidence type="ECO:0000256" key="4">
    <source>
        <dbReference type="ARBA" id="ARBA00023015"/>
    </source>
</evidence>
<sequence length="294" mass="33097">MARGRIQWTAKEEAALRDGVTKYGVGKWRRILDDPELSTALILRTNVDLKDKWRYMITKGSRNGYKPVQKNFKKTSRQYKKSVALTVAQPEAPAIIHKSVEDGDSDQPTVKHQQSPQILKVANSSQLIDQMEEKATNIEETVVEMVANAVDTAVNTYHAVESTHLLEVRVIIPVKLANLGEVKEQYHRSELIFARMEKREAVELVSKPSKNDQAADESDMPPTKRRRHLRIEDIQTEIEISVCGGNAPASDMKSQSQAQTTISKLTTKSENVDEQSLKLEESTGTITLVHLRLL</sequence>
<dbReference type="SUPFAM" id="SSF46689">
    <property type="entry name" value="Homeodomain-like"/>
    <property type="match status" value="1"/>
</dbReference>
<dbReference type="FunFam" id="1.10.10.60:FF:000168">
    <property type="entry name" value="Telomere repeat-binding factor 1"/>
    <property type="match status" value="1"/>
</dbReference>
<evidence type="ECO:0000256" key="9">
    <source>
        <dbReference type="ARBA" id="ARBA00032813"/>
    </source>
</evidence>
<dbReference type="InterPro" id="IPR001005">
    <property type="entry name" value="SANT/Myb"/>
</dbReference>
<evidence type="ECO:0000256" key="1">
    <source>
        <dbReference type="ARBA" id="ARBA00004286"/>
    </source>
</evidence>
<evidence type="ECO:0000256" key="8">
    <source>
        <dbReference type="ARBA" id="ARBA00023242"/>
    </source>
</evidence>
<dbReference type="Gene3D" id="1.10.246.220">
    <property type="match status" value="1"/>
</dbReference>
<dbReference type="GO" id="GO:0005730">
    <property type="term" value="C:nucleolus"/>
    <property type="evidence" value="ECO:0007669"/>
    <property type="project" value="UniProtKB-SubCell"/>
</dbReference>
<dbReference type="EMBL" id="JAUIZM010000009">
    <property type="protein sequence ID" value="KAK1363711.1"/>
    <property type="molecule type" value="Genomic_DNA"/>
</dbReference>
<evidence type="ECO:0000256" key="5">
    <source>
        <dbReference type="ARBA" id="ARBA00023054"/>
    </source>
</evidence>
<dbReference type="CDD" id="cd11660">
    <property type="entry name" value="SANT_TRF"/>
    <property type="match status" value="1"/>
</dbReference>
<keyword evidence="3" id="KW-0158">Chromosome</keyword>
<dbReference type="PANTHER" id="PTHR46267:SF15">
    <property type="entry name" value="WINGED HELIX-TURN-HELIX TRANSCRIPTION REPRESSOR DNA-BINDING PROTEIN-RELATED"/>
    <property type="match status" value="1"/>
</dbReference>
<feature type="region of interest" description="Disordered" evidence="11">
    <location>
        <begin position="204"/>
        <end position="227"/>
    </location>
</feature>
<dbReference type="GO" id="GO:0005694">
    <property type="term" value="C:chromosome"/>
    <property type="evidence" value="ECO:0007669"/>
    <property type="project" value="UniProtKB-SubCell"/>
</dbReference>
<evidence type="ECO:0000256" key="3">
    <source>
        <dbReference type="ARBA" id="ARBA00022454"/>
    </source>
</evidence>
<dbReference type="Proteomes" id="UP001237642">
    <property type="component" value="Unassembled WGS sequence"/>
</dbReference>
<keyword evidence="5 10" id="KW-0175">Coiled coil</keyword>
<proteinExistence type="predicted"/>
<keyword evidence="7" id="KW-0804">Transcription</keyword>
<evidence type="ECO:0000259" key="12">
    <source>
        <dbReference type="PROSITE" id="PS50090"/>
    </source>
</evidence>
<feature type="region of interest" description="Disordered" evidence="11">
    <location>
        <begin position="245"/>
        <end position="273"/>
    </location>
</feature>
<dbReference type="PROSITE" id="PS51294">
    <property type="entry name" value="HTH_MYB"/>
    <property type="match status" value="1"/>
</dbReference>
<keyword evidence="15" id="KW-1185">Reference proteome</keyword>
<dbReference type="Pfam" id="PF00249">
    <property type="entry name" value="Myb_DNA-binding"/>
    <property type="match status" value="1"/>
</dbReference>
<name>A0AAD8HB39_9APIA</name>
<evidence type="ECO:0000313" key="15">
    <source>
        <dbReference type="Proteomes" id="UP001237642"/>
    </source>
</evidence>
<evidence type="ECO:0000256" key="2">
    <source>
        <dbReference type="ARBA" id="ARBA00004604"/>
    </source>
</evidence>
<evidence type="ECO:0000256" key="11">
    <source>
        <dbReference type="SAM" id="MobiDB-lite"/>
    </source>
</evidence>
<gene>
    <name evidence="14" type="ORF">POM88_039272</name>
</gene>
<dbReference type="GO" id="GO:0003691">
    <property type="term" value="F:double-stranded telomeric DNA binding"/>
    <property type="evidence" value="ECO:0007669"/>
    <property type="project" value="InterPro"/>
</dbReference>
<keyword evidence="8" id="KW-0539">Nucleus</keyword>
<evidence type="ECO:0000256" key="6">
    <source>
        <dbReference type="ARBA" id="ARBA00023125"/>
    </source>
</evidence>
<comment type="caution">
    <text evidence="14">The sequence shown here is derived from an EMBL/GenBank/DDBJ whole genome shotgun (WGS) entry which is preliminary data.</text>
</comment>
<protein>
    <recommendedName>
        <fullName evidence="9">MYB transcription factor</fullName>
    </recommendedName>
</protein>
<dbReference type="PROSITE" id="PS50090">
    <property type="entry name" value="MYB_LIKE"/>
    <property type="match status" value="1"/>
</dbReference>
<evidence type="ECO:0000313" key="14">
    <source>
        <dbReference type="EMBL" id="KAK1363711.1"/>
    </source>
</evidence>
<evidence type="ECO:0000256" key="7">
    <source>
        <dbReference type="ARBA" id="ARBA00023163"/>
    </source>
</evidence>
<feature type="domain" description="Myb-like" evidence="12">
    <location>
        <begin position="1"/>
        <end position="57"/>
    </location>
</feature>
<reference evidence="14" key="2">
    <citation type="submission" date="2023-05" db="EMBL/GenBank/DDBJ databases">
        <authorList>
            <person name="Schelkunov M.I."/>
        </authorList>
    </citation>
    <scope>NUCLEOTIDE SEQUENCE</scope>
    <source>
        <strain evidence="14">Hsosn_3</strain>
        <tissue evidence="14">Leaf</tissue>
    </source>
</reference>
<accession>A0AAD8HB39</accession>
<comment type="subcellular location">
    <subcellularLocation>
        <location evidence="1">Chromosome</location>
    </subcellularLocation>
    <subcellularLocation>
        <location evidence="2">Nucleus</location>
        <location evidence="2">Nucleolus</location>
    </subcellularLocation>
</comment>
<reference evidence="14" key="1">
    <citation type="submission" date="2023-02" db="EMBL/GenBank/DDBJ databases">
        <title>Genome of toxic invasive species Heracleum sosnowskyi carries increased number of genes despite the absence of recent whole-genome duplications.</title>
        <authorList>
            <person name="Schelkunov M."/>
            <person name="Shtratnikova V."/>
            <person name="Makarenko M."/>
            <person name="Klepikova A."/>
            <person name="Omelchenko D."/>
            <person name="Novikova G."/>
            <person name="Obukhova E."/>
            <person name="Bogdanov V."/>
            <person name="Penin A."/>
            <person name="Logacheva M."/>
        </authorList>
    </citation>
    <scope>NUCLEOTIDE SEQUENCE</scope>
    <source>
        <strain evidence="14">Hsosn_3</strain>
        <tissue evidence="14">Leaf</tissue>
    </source>
</reference>
<dbReference type="InterPro" id="IPR017930">
    <property type="entry name" value="Myb_dom"/>
</dbReference>
<dbReference type="InterPro" id="IPR009057">
    <property type="entry name" value="Homeodomain-like_sf"/>
</dbReference>
<keyword evidence="4" id="KW-0805">Transcription regulation</keyword>
<keyword evidence="6" id="KW-0238">DNA-binding</keyword>
<organism evidence="14 15">
    <name type="scientific">Heracleum sosnowskyi</name>
    <dbReference type="NCBI Taxonomy" id="360622"/>
    <lineage>
        <taxon>Eukaryota</taxon>
        <taxon>Viridiplantae</taxon>
        <taxon>Streptophyta</taxon>
        <taxon>Embryophyta</taxon>
        <taxon>Tracheophyta</taxon>
        <taxon>Spermatophyta</taxon>
        <taxon>Magnoliopsida</taxon>
        <taxon>eudicotyledons</taxon>
        <taxon>Gunneridae</taxon>
        <taxon>Pentapetalae</taxon>
        <taxon>asterids</taxon>
        <taxon>campanulids</taxon>
        <taxon>Apiales</taxon>
        <taxon>Apiaceae</taxon>
        <taxon>Apioideae</taxon>
        <taxon>apioid superclade</taxon>
        <taxon>Tordylieae</taxon>
        <taxon>Tordyliinae</taxon>
        <taxon>Heracleum</taxon>
    </lineage>
</organism>
<feature type="domain" description="HTH myb-type" evidence="13">
    <location>
        <begin position="1"/>
        <end position="61"/>
    </location>
</feature>
<feature type="compositionally biased region" description="Polar residues" evidence="11">
    <location>
        <begin position="252"/>
        <end position="269"/>
    </location>
</feature>
<feature type="coiled-coil region" evidence="10">
    <location>
        <begin position="121"/>
        <end position="148"/>
    </location>
</feature>